<dbReference type="InterPro" id="IPR036052">
    <property type="entry name" value="TrpB-like_PALP_sf"/>
</dbReference>
<proteinExistence type="inferred from homology"/>
<gene>
    <name evidence="5" type="ORF">ACFO4R_05585</name>
</gene>
<evidence type="ECO:0000256" key="2">
    <source>
        <dbReference type="ARBA" id="ARBA00008639"/>
    </source>
</evidence>
<dbReference type="PANTHER" id="PTHR43780">
    <property type="entry name" value="1-AMINOCYCLOPROPANE-1-CARBOXYLATE DEAMINASE-RELATED"/>
    <property type="match status" value="1"/>
</dbReference>
<dbReference type="Proteomes" id="UP001595916">
    <property type="component" value="Unassembled WGS sequence"/>
</dbReference>
<dbReference type="EMBL" id="JBHSHL010000019">
    <property type="protein sequence ID" value="MFC4804552.1"/>
    <property type="molecule type" value="Genomic_DNA"/>
</dbReference>
<evidence type="ECO:0000313" key="5">
    <source>
        <dbReference type="EMBL" id="MFC4804552.1"/>
    </source>
</evidence>
<keyword evidence="6" id="KW-1185">Reference proteome</keyword>
<dbReference type="NCBIfam" id="TIGR01275">
    <property type="entry name" value="ACC_deam_rel"/>
    <property type="match status" value="1"/>
</dbReference>
<name>A0ABV9QJJ3_9FIRM</name>
<dbReference type="InterPro" id="IPR027278">
    <property type="entry name" value="ACCD_DCysDesulf"/>
</dbReference>
<dbReference type="InterPro" id="IPR001926">
    <property type="entry name" value="TrpB-like_PALP"/>
</dbReference>
<keyword evidence="3" id="KW-0663">Pyridoxal phosphate</keyword>
<evidence type="ECO:0000313" key="6">
    <source>
        <dbReference type="Proteomes" id="UP001595916"/>
    </source>
</evidence>
<sequence length="327" mass="36414">MNKLHLANLPTPIQKLECLSKETGVDIYLKRDDYTGLEISGNKVRKLEYSFAEAISLGCDHVITCGGIQSNHARATAMVARRLGMSSTMVLRGKEEDSHEGNPFLSRMIGAEFSFITPEEYRDEREAIMKGIAEDLRKRGKKAYIIPEGASNAVGSLGYRNAYEEILSQERELGLDFDRIVLAVGSGGTFAGLNYANLESGKSLRITGINVCDDADFFRRKAKSLIDEMNSYTKKDISVREEDLHVIDGYVGLGYAISREEELRSILHVARTQGVILDPVYTGKAMHGLLEEIKKGCMKSGETILFVHTGGMFGWTREKINQLEELM</sequence>
<reference evidence="6" key="1">
    <citation type="journal article" date="2019" name="Int. J. Syst. Evol. Microbiol.">
        <title>The Global Catalogue of Microorganisms (GCM) 10K type strain sequencing project: providing services to taxonomists for standard genome sequencing and annotation.</title>
        <authorList>
            <consortium name="The Broad Institute Genomics Platform"/>
            <consortium name="The Broad Institute Genome Sequencing Center for Infectious Disease"/>
            <person name="Wu L."/>
            <person name="Ma J."/>
        </authorList>
    </citation>
    <scope>NUCLEOTIDE SEQUENCE [LARGE SCALE GENOMIC DNA]</scope>
    <source>
        <strain evidence="6">CCUG 46385</strain>
    </source>
</reference>
<evidence type="ECO:0000259" key="4">
    <source>
        <dbReference type="Pfam" id="PF00291"/>
    </source>
</evidence>
<dbReference type="PIRSF" id="PIRSF006278">
    <property type="entry name" value="ACCD_DCysDesulf"/>
    <property type="match status" value="1"/>
</dbReference>
<feature type="domain" description="Tryptophan synthase beta chain-like PALP" evidence="4">
    <location>
        <begin position="7"/>
        <end position="310"/>
    </location>
</feature>
<dbReference type="Pfam" id="PF00291">
    <property type="entry name" value="PALP"/>
    <property type="match status" value="1"/>
</dbReference>
<dbReference type="PANTHER" id="PTHR43780:SF2">
    <property type="entry name" value="1-AMINOCYCLOPROPANE-1-CARBOXYLATE DEAMINASE-RELATED"/>
    <property type="match status" value="1"/>
</dbReference>
<dbReference type="Gene3D" id="3.40.50.1100">
    <property type="match status" value="2"/>
</dbReference>
<evidence type="ECO:0000256" key="1">
    <source>
        <dbReference type="ARBA" id="ARBA00001933"/>
    </source>
</evidence>
<organism evidence="5 6">
    <name type="scientific">Filifactor villosus</name>
    <dbReference type="NCBI Taxonomy" id="29374"/>
    <lineage>
        <taxon>Bacteria</taxon>
        <taxon>Bacillati</taxon>
        <taxon>Bacillota</taxon>
        <taxon>Clostridia</taxon>
        <taxon>Peptostreptococcales</taxon>
        <taxon>Filifactoraceae</taxon>
        <taxon>Filifactor</taxon>
    </lineage>
</organism>
<protein>
    <submittedName>
        <fullName evidence="5">1-aminocyclopropane-1-carboxylate deaminase/D-cysteine desulfhydrase</fullName>
    </submittedName>
</protein>
<evidence type="ECO:0000256" key="3">
    <source>
        <dbReference type="ARBA" id="ARBA00022898"/>
    </source>
</evidence>
<dbReference type="InterPro" id="IPR005966">
    <property type="entry name" value="D-Cys_desShydrase"/>
</dbReference>
<comment type="caution">
    <text evidence="5">The sequence shown here is derived from an EMBL/GenBank/DDBJ whole genome shotgun (WGS) entry which is preliminary data.</text>
</comment>
<dbReference type="RefSeq" id="WP_379788064.1">
    <property type="nucleotide sequence ID" value="NZ_JBHSHL010000019.1"/>
</dbReference>
<accession>A0ABV9QJJ3</accession>
<comment type="similarity">
    <text evidence="2">Belongs to the ACC deaminase/D-cysteine desulfhydrase family.</text>
</comment>
<comment type="cofactor">
    <cofactor evidence="1">
        <name>pyridoxal 5'-phosphate</name>
        <dbReference type="ChEBI" id="CHEBI:597326"/>
    </cofactor>
</comment>
<dbReference type="SUPFAM" id="SSF53686">
    <property type="entry name" value="Tryptophan synthase beta subunit-like PLP-dependent enzymes"/>
    <property type="match status" value="1"/>
</dbReference>